<evidence type="ECO:0000313" key="2">
    <source>
        <dbReference type="EMBL" id="TVY42191.1"/>
    </source>
</evidence>
<organism evidence="2 3">
    <name type="scientific">Lachnellula occidentalis</name>
    <dbReference type="NCBI Taxonomy" id="215460"/>
    <lineage>
        <taxon>Eukaryota</taxon>
        <taxon>Fungi</taxon>
        <taxon>Dikarya</taxon>
        <taxon>Ascomycota</taxon>
        <taxon>Pezizomycotina</taxon>
        <taxon>Leotiomycetes</taxon>
        <taxon>Helotiales</taxon>
        <taxon>Lachnaceae</taxon>
        <taxon>Lachnellula</taxon>
    </lineage>
</organism>
<dbReference type="Proteomes" id="UP000443090">
    <property type="component" value="Unassembled WGS sequence"/>
</dbReference>
<dbReference type="InterPro" id="IPR053261">
    <property type="entry name" value="Polyketide-peptide_reg"/>
</dbReference>
<dbReference type="CDD" id="cd19357">
    <property type="entry name" value="TenA_E_At3g16990-like"/>
    <property type="match status" value="1"/>
</dbReference>
<keyword evidence="3" id="KW-1185">Reference proteome</keyword>
<feature type="domain" description="Thiaminase-2/PQQC" evidence="1">
    <location>
        <begin position="25"/>
        <end position="225"/>
    </location>
</feature>
<dbReference type="GO" id="GO:0006772">
    <property type="term" value="P:thiamine metabolic process"/>
    <property type="evidence" value="ECO:0007669"/>
    <property type="project" value="UniProtKB-ARBA"/>
</dbReference>
<feature type="non-terminal residue" evidence="2">
    <location>
        <position position="226"/>
    </location>
</feature>
<proteinExistence type="predicted"/>
<gene>
    <name evidence="2" type="ORF">LOCC1_G006143</name>
</gene>
<comment type="caution">
    <text evidence="2">The sequence shown here is derived from an EMBL/GenBank/DDBJ whole genome shotgun (WGS) entry which is preliminary data.</text>
</comment>
<dbReference type="PANTHER" id="PTHR41813">
    <property type="entry name" value="REGULATOR PAB1642, PUTATIVE (AFU_ORTHOLOGUE AFUA_3G11955)-RELATED"/>
    <property type="match status" value="1"/>
</dbReference>
<dbReference type="Pfam" id="PF03070">
    <property type="entry name" value="TENA_THI-4"/>
    <property type="match status" value="1"/>
</dbReference>
<dbReference type="Gene3D" id="1.20.910.10">
    <property type="entry name" value="Heme oxygenase-like"/>
    <property type="match status" value="1"/>
</dbReference>
<dbReference type="SUPFAM" id="SSF48613">
    <property type="entry name" value="Heme oxygenase-like"/>
    <property type="match status" value="1"/>
</dbReference>
<dbReference type="InterPro" id="IPR004305">
    <property type="entry name" value="Thiaminase-2/PQQC"/>
</dbReference>
<dbReference type="InterPro" id="IPR016084">
    <property type="entry name" value="Haem_Oase-like_multi-hlx"/>
</dbReference>
<dbReference type="AlphaFoldDB" id="A0A8H8RUN2"/>
<accession>A0A8H8RUN2</accession>
<sequence length="226" mass="25007">MPPTSLTTHLLTLTPSSFTHATQNPFLENAGRGTLGKDVLGGWLARDRLYAQAYVRFAAGLIARVELPVGVDGGEWGNVDLLLDALNNVRRELKFFEDVAARYGFDLDVCVREGEGGGVAGYKRLFEDVGRKGVLEGMVLLWGTEKCYLEAWRYAATFLPPESEAGGATDGGALRKEFIPNWTGDEFVVFVEKIEALTEEMWKGNEEGVEMEALEGVWREVLKVEE</sequence>
<reference evidence="2 3" key="1">
    <citation type="submission" date="2018-05" db="EMBL/GenBank/DDBJ databases">
        <title>Genome sequencing and assembly of the regulated plant pathogen Lachnellula willkommii and related sister species for the development of diagnostic species identification markers.</title>
        <authorList>
            <person name="Giroux E."/>
            <person name="Bilodeau G."/>
        </authorList>
    </citation>
    <scope>NUCLEOTIDE SEQUENCE [LARGE SCALE GENOMIC DNA]</scope>
    <source>
        <strain evidence="2 3">CBS 160.35</strain>
    </source>
</reference>
<dbReference type="PANTHER" id="PTHR41813:SF2">
    <property type="entry name" value="REGULATOR PAB1642, PUTATIVE (AFU_ORTHOLOGUE AFUA_3G11955)-RELATED"/>
    <property type="match status" value="1"/>
</dbReference>
<evidence type="ECO:0000259" key="1">
    <source>
        <dbReference type="Pfam" id="PF03070"/>
    </source>
</evidence>
<name>A0A8H8RUN2_9HELO</name>
<dbReference type="OrthoDB" id="37730at2759"/>
<evidence type="ECO:0000313" key="3">
    <source>
        <dbReference type="Proteomes" id="UP000443090"/>
    </source>
</evidence>
<protein>
    <recommendedName>
        <fullName evidence="1">Thiaminase-2/PQQC domain-containing protein</fullName>
    </recommendedName>
</protein>
<dbReference type="EMBL" id="QGMI01000345">
    <property type="protein sequence ID" value="TVY42191.1"/>
    <property type="molecule type" value="Genomic_DNA"/>
</dbReference>